<accession>A0A7W6WS65</accession>
<dbReference type="GO" id="GO:0007165">
    <property type="term" value="P:signal transduction"/>
    <property type="evidence" value="ECO:0007669"/>
    <property type="project" value="TreeGrafter"/>
</dbReference>
<dbReference type="Proteomes" id="UP000576087">
    <property type="component" value="Unassembled WGS sequence"/>
</dbReference>
<feature type="binding site" evidence="9">
    <location>
        <position position="75"/>
    </location>
    <ligand>
        <name>Mg(2+)</name>
        <dbReference type="ChEBI" id="CHEBI:18420"/>
        <label>1</label>
        <note>catalytic</note>
    </ligand>
</feature>
<evidence type="ECO:0000256" key="7">
    <source>
        <dbReference type="ARBA" id="ARBA00022801"/>
    </source>
</evidence>
<dbReference type="Gene3D" id="3.40.190.80">
    <property type="match status" value="1"/>
</dbReference>
<dbReference type="FunFam" id="3.30.540.10:FF:000003">
    <property type="entry name" value="Inositol-1-monophosphatase"/>
    <property type="match status" value="1"/>
</dbReference>
<comment type="cofactor">
    <cofactor evidence="2 9">
        <name>Mg(2+)</name>
        <dbReference type="ChEBI" id="CHEBI:18420"/>
    </cofactor>
</comment>
<evidence type="ECO:0000256" key="6">
    <source>
        <dbReference type="ARBA" id="ARBA00022723"/>
    </source>
</evidence>
<feature type="binding site" evidence="9">
    <location>
        <position position="94"/>
    </location>
    <ligand>
        <name>Mg(2+)</name>
        <dbReference type="ChEBI" id="CHEBI:18420"/>
        <label>1</label>
        <note>catalytic</note>
    </ligand>
</feature>
<dbReference type="InterPro" id="IPR020583">
    <property type="entry name" value="Inositol_monoP_metal-BS"/>
</dbReference>
<keyword evidence="14" id="KW-1185">Reference proteome</keyword>
<keyword evidence="7 10" id="KW-0378">Hydrolase</keyword>
<proteinExistence type="inferred from homology"/>
<dbReference type="SUPFAM" id="SSF56655">
    <property type="entry name" value="Carbohydrate phosphatase"/>
    <property type="match status" value="1"/>
</dbReference>
<dbReference type="Proteomes" id="UP000524535">
    <property type="component" value="Unassembled WGS sequence"/>
</dbReference>
<protein>
    <recommendedName>
        <fullName evidence="5">Inositol-1-monophosphatase</fullName>
        <ecNumber evidence="4">3.1.3.25</ecNumber>
    </recommendedName>
</protein>
<dbReference type="RefSeq" id="WP_183829008.1">
    <property type="nucleotide sequence ID" value="NZ_JACIGW010000008.1"/>
</dbReference>
<evidence type="ECO:0000256" key="2">
    <source>
        <dbReference type="ARBA" id="ARBA00001946"/>
    </source>
</evidence>
<sequence length="273" mass="28948">MTSEQDEIVKRHKLAETIAVEAGKLALGYYQRRDTLVIEIKGDPQDVVSIADRNVENLIRERTGETFPADGFLGEEYGLTVGDSGYTWVVDPIDGTSPFVHGMPNWCVSIAVLYKGEPVIGVIHVPCHDELYSGASGMGATLNGRQLELESTKTIRNAVTGIGANHHVTPASVGKIVEDLLAGGGNFVRLGSGALMIAYVAAGRLVGYYEPYMHAWDCLGGYCLVREAGGWFLPFPSEGERLTKGAPVLAAGPGAIEDLCRIAGIGSDGVAAA</sequence>
<dbReference type="AlphaFoldDB" id="A0A7W6WS65"/>
<organism evidence="10 13">
    <name type="scientific">Aliirhizobium cellulosilyticum</name>
    <dbReference type="NCBI Taxonomy" id="393664"/>
    <lineage>
        <taxon>Bacteria</taxon>
        <taxon>Pseudomonadati</taxon>
        <taxon>Pseudomonadota</taxon>
        <taxon>Alphaproteobacteria</taxon>
        <taxon>Hyphomicrobiales</taxon>
        <taxon>Rhizobiaceae</taxon>
        <taxon>Aliirhizobium</taxon>
    </lineage>
</organism>
<gene>
    <name evidence="11" type="ORF">GGE31_004799</name>
    <name evidence="10" type="ORF">GGE33_004945</name>
    <name evidence="12" type="ORF">GGE35_004723</name>
</gene>
<feature type="binding site" evidence="9">
    <location>
        <position position="217"/>
    </location>
    <ligand>
        <name>Mg(2+)</name>
        <dbReference type="ChEBI" id="CHEBI:18420"/>
        <label>1</label>
        <note>catalytic</note>
    </ligand>
</feature>
<dbReference type="EC" id="3.1.3.25" evidence="4"/>
<dbReference type="EMBL" id="JACIGW010000008">
    <property type="protein sequence ID" value="MBB4351167.1"/>
    <property type="molecule type" value="Genomic_DNA"/>
</dbReference>
<dbReference type="GO" id="GO:0046872">
    <property type="term" value="F:metal ion binding"/>
    <property type="evidence" value="ECO:0007669"/>
    <property type="project" value="UniProtKB-KW"/>
</dbReference>
<evidence type="ECO:0000256" key="1">
    <source>
        <dbReference type="ARBA" id="ARBA00001033"/>
    </source>
</evidence>
<reference evidence="13 14" key="1">
    <citation type="submission" date="2020-08" db="EMBL/GenBank/DDBJ databases">
        <title>Genomic Encyclopedia of Type Strains, Phase IV (KMG-V): Genome sequencing to study the core and pangenomes of soil and plant-associated prokaryotes.</title>
        <authorList>
            <person name="Whitman W."/>
        </authorList>
    </citation>
    <scope>NUCLEOTIDE SEQUENCE [LARGE SCALE GENOMIC DNA]</scope>
    <source>
        <strain evidence="11 14">SEMIA 444</strain>
        <strain evidence="10 13">SEMIA 448</strain>
        <strain evidence="12 15">SEMIA 452</strain>
    </source>
</reference>
<dbReference type="PANTHER" id="PTHR20854:SF4">
    <property type="entry name" value="INOSITOL-1-MONOPHOSPHATASE-RELATED"/>
    <property type="match status" value="1"/>
</dbReference>
<feature type="binding site" evidence="9">
    <location>
        <position position="91"/>
    </location>
    <ligand>
        <name>Mg(2+)</name>
        <dbReference type="ChEBI" id="CHEBI:18420"/>
        <label>1</label>
        <note>catalytic</note>
    </ligand>
</feature>
<dbReference type="InterPro" id="IPR000760">
    <property type="entry name" value="Inositol_monophosphatase-like"/>
</dbReference>
<keyword evidence="6 9" id="KW-0479">Metal-binding</keyword>
<comment type="similarity">
    <text evidence="3">Belongs to the inositol monophosphatase superfamily.</text>
</comment>
<dbReference type="PANTHER" id="PTHR20854">
    <property type="entry name" value="INOSITOL MONOPHOSPHATASE"/>
    <property type="match status" value="1"/>
</dbReference>
<evidence type="ECO:0000256" key="5">
    <source>
        <dbReference type="ARBA" id="ARBA00019784"/>
    </source>
</evidence>
<evidence type="ECO:0000313" key="13">
    <source>
        <dbReference type="Proteomes" id="UP000520770"/>
    </source>
</evidence>
<keyword evidence="8 9" id="KW-0460">Magnesium</keyword>
<dbReference type="Gene3D" id="3.30.540.10">
    <property type="entry name" value="Fructose-1,6-Bisphosphatase, subunit A, domain 1"/>
    <property type="match status" value="1"/>
</dbReference>
<name>A0A7W6WS65_9HYPH</name>
<evidence type="ECO:0000256" key="9">
    <source>
        <dbReference type="PIRSR" id="PIRSR600760-2"/>
    </source>
</evidence>
<evidence type="ECO:0000313" key="15">
    <source>
        <dbReference type="Proteomes" id="UP000576087"/>
    </source>
</evidence>
<dbReference type="CDD" id="cd01643">
    <property type="entry name" value="Bacterial_IMPase_like_2"/>
    <property type="match status" value="1"/>
</dbReference>
<dbReference type="Pfam" id="PF00459">
    <property type="entry name" value="Inositol_P"/>
    <property type="match status" value="1"/>
</dbReference>
<dbReference type="EMBL" id="JACIGY010000009">
    <property type="protein sequence ID" value="MBB4414257.1"/>
    <property type="molecule type" value="Genomic_DNA"/>
</dbReference>
<evidence type="ECO:0000313" key="14">
    <source>
        <dbReference type="Proteomes" id="UP000524535"/>
    </source>
</evidence>
<comment type="catalytic activity">
    <reaction evidence="1">
        <text>a myo-inositol phosphate + H2O = myo-inositol + phosphate</text>
        <dbReference type="Rhea" id="RHEA:24056"/>
        <dbReference type="ChEBI" id="CHEBI:15377"/>
        <dbReference type="ChEBI" id="CHEBI:17268"/>
        <dbReference type="ChEBI" id="CHEBI:43474"/>
        <dbReference type="ChEBI" id="CHEBI:84139"/>
        <dbReference type="EC" id="3.1.3.25"/>
    </reaction>
</comment>
<dbReference type="GO" id="GO:0008934">
    <property type="term" value="F:inositol monophosphate 1-phosphatase activity"/>
    <property type="evidence" value="ECO:0007669"/>
    <property type="project" value="TreeGrafter"/>
</dbReference>
<evidence type="ECO:0000313" key="10">
    <source>
        <dbReference type="EMBL" id="MBB4351167.1"/>
    </source>
</evidence>
<evidence type="ECO:0000313" key="11">
    <source>
        <dbReference type="EMBL" id="MBB4414257.1"/>
    </source>
</evidence>
<dbReference type="GO" id="GO:0006020">
    <property type="term" value="P:inositol metabolic process"/>
    <property type="evidence" value="ECO:0007669"/>
    <property type="project" value="TreeGrafter"/>
</dbReference>
<evidence type="ECO:0000256" key="4">
    <source>
        <dbReference type="ARBA" id="ARBA00013106"/>
    </source>
</evidence>
<evidence type="ECO:0000313" key="12">
    <source>
        <dbReference type="EMBL" id="MBB4448873.1"/>
    </source>
</evidence>
<feature type="binding site" evidence="9">
    <location>
        <position position="93"/>
    </location>
    <ligand>
        <name>Mg(2+)</name>
        <dbReference type="ChEBI" id="CHEBI:18420"/>
        <label>2</label>
    </ligand>
</feature>
<dbReference type="EMBL" id="JACIHM010000009">
    <property type="protein sequence ID" value="MBB4448873.1"/>
    <property type="molecule type" value="Genomic_DNA"/>
</dbReference>
<dbReference type="PROSITE" id="PS00629">
    <property type="entry name" value="IMP_1"/>
    <property type="match status" value="1"/>
</dbReference>
<dbReference type="PRINTS" id="PR00377">
    <property type="entry name" value="IMPHPHTASES"/>
</dbReference>
<evidence type="ECO:0000256" key="3">
    <source>
        <dbReference type="ARBA" id="ARBA00009759"/>
    </source>
</evidence>
<dbReference type="Proteomes" id="UP000520770">
    <property type="component" value="Unassembled WGS sequence"/>
</dbReference>
<comment type="caution">
    <text evidence="10">The sequence shown here is derived from an EMBL/GenBank/DDBJ whole genome shotgun (WGS) entry which is preliminary data.</text>
</comment>
<evidence type="ECO:0000256" key="8">
    <source>
        <dbReference type="ARBA" id="ARBA00022842"/>
    </source>
</evidence>